<gene>
    <name evidence="1" type="ORF">SAMN05216521_1002143</name>
</gene>
<protein>
    <submittedName>
        <fullName evidence="1">Holliday junction resolvase RusA (Prophage-encoded endonuclease)</fullName>
    </submittedName>
</protein>
<dbReference type="Gene3D" id="3.30.1330.70">
    <property type="entry name" value="Holliday junction resolvase RusA"/>
    <property type="match status" value="1"/>
</dbReference>
<dbReference type="InterPro" id="IPR008822">
    <property type="entry name" value="Endonuclease_RusA-like"/>
</dbReference>
<accession>A0A1I0CMR7</accession>
<reference evidence="1 2" key="1">
    <citation type="submission" date="2016-10" db="EMBL/GenBank/DDBJ databases">
        <authorList>
            <person name="Varghese N."/>
            <person name="Submissions S."/>
        </authorList>
    </citation>
    <scope>NUCLEOTIDE SEQUENCE [LARGE SCALE GENOMIC DNA]</scope>
    <source>
        <strain evidence="1 2">NLAE-zl-C196</strain>
    </source>
</reference>
<name>A0A1I0CMR7_9FIRM</name>
<organism evidence="1 2">
    <name type="scientific">Enterocloster clostridioformis</name>
    <dbReference type="NCBI Taxonomy" id="1531"/>
    <lineage>
        <taxon>Bacteria</taxon>
        <taxon>Bacillati</taxon>
        <taxon>Bacillota</taxon>
        <taxon>Clostridia</taxon>
        <taxon>Lachnospirales</taxon>
        <taxon>Lachnospiraceae</taxon>
        <taxon>Enterocloster</taxon>
    </lineage>
</organism>
<dbReference type="GO" id="GO:0004519">
    <property type="term" value="F:endonuclease activity"/>
    <property type="evidence" value="ECO:0007669"/>
    <property type="project" value="UniProtKB-KW"/>
</dbReference>
<dbReference type="GO" id="GO:0006310">
    <property type="term" value="P:DNA recombination"/>
    <property type="evidence" value="ECO:0007669"/>
    <property type="project" value="InterPro"/>
</dbReference>
<comment type="caution">
    <text evidence="1">The sequence shown here is derived from an EMBL/GenBank/DDBJ whole genome shotgun (WGS) entry which is preliminary data.</text>
</comment>
<sequence>MQLREVCRMLNVIAFEIPGPIKGKARPRVTRAGIAYTPKETVQYENLVKLCFREAAASGTVDLFDKPVRAQLEVYHEIPKSTSKSRKGAMLLDRIYPTKKPDADNIAKIVLDSLNGIAYKDDSQVVELIVNKSYSKRGQPYVFVRLSPMPEGRLEP</sequence>
<keyword evidence="1" id="KW-0378">Hydrolase</keyword>
<evidence type="ECO:0000313" key="2">
    <source>
        <dbReference type="Proteomes" id="UP000182121"/>
    </source>
</evidence>
<dbReference type="InterPro" id="IPR036614">
    <property type="entry name" value="RusA-like_sf"/>
</dbReference>
<dbReference type="GO" id="GO:0000287">
    <property type="term" value="F:magnesium ion binding"/>
    <property type="evidence" value="ECO:0007669"/>
    <property type="project" value="InterPro"/>
</dbReference>
<proteinExistence type="predicted"/>
<dbReference type="EMBL" id="FOIO01000002">
    <property type="protein sequence ID" value="SET20535.1"/>
    <property type="molecule type" value="Genomic_DNA"/>
</dbReference>
<dbReference type="SUPFAM" id="SSF103084">
    <property type="entry name" value="Holliday junction resolvase RusA"/>
    <property type="match status" value="1"/>
</dbReference>
<dbReference type="AlphaFoldDB" id="A0A1I0CMR7"/>
<keyword evidence="1" id="KW-0255">Endonuclease</keyword>
<dbReference type="GO" id="GO:0006281">
    <property type="term" value="P:DNA repair"/>
    <property type="evidence" value="ECO:0007669"/>
    <property type="project" value="InterPro"/>
</dbReference>
<dbReference type="Proteomes" id="UP000182121">
    <property type="component" value="Unassembled WGS sequence"/>
</dbReference>
<keyword evidence="1" id="KW-0540">Nuclease</keyword>
<evidence type="ECO:0000313" key="1">
    <source>
        <dbReference type="EMBL" id="SET20535.1"/>
    </source>
</evidence>
<dbReference type="Pfam" id="PF05866">
    <property type="entry name" value="RusA"/>
    <property type="match status" value="1"/>
</dbReference>